<reference evidence="1 2" key="1">
    <citation type="submission" date="2020-08" db="EMBL/GenBank/DDBJ databases">
        <title>Genomic Encyclopedia of Type Strains, Phase III (KMG-III): the genomes of soil and plant-associated and newly described type strains.</title>
        <authorList>
            <person name="Whitman W."/>
        </authorList>
    </citation>
    <scope>NUCLEOTIDE SEQUENCE [LARGE SCALE GENOMIC DNA]</scope>
    <source>
        <strain evidence="1 2">CECT 8577</strain>
    </source>
</reference>
<protein>
    <submittedName>
        <fullName evidence="1">Uncharacterized protein</fullName>
    </submittedName>
</protein>
<evidence type="ECO:0000313" key="1">
    <source>
        <dbReference type="EMBL" id="MBB3053284.1"/>
    </source>
</evidence>
<sequence>MRALRTGLACIVGDEGDSNPELVRICRRPRRPLPDPHELVRLLAGRPAAVLG</sequence>
<accession>A0A839S7E6</accession>
<comment type="caution">
    <text evidence="1">The sequence shown here is derived from an EMBL/GenBank/DDBJ whole genome shotgun (WGS) entry which is preliminary data.</text>
</comment>
<keyword evidence="2" id="KW-1185">Reference proteome</keyword>
<dbReference type="AlphaFoldDB" id="A0A839S7E6"/>
<dbReference type="RefSeq" id="WP_183658921.1">
    <property type="nucleotide sequence ID" value="NZ_JACHWU010000008.1"/>
</dbReference>
<name>A0A839S7E6_9PSEU</name>
<gene>
    <name evidence="1" type="ORF">FHS23_004328</name>
</gene>
<proteinExistence type="predicted"/>
<dbReference type="Proteomes" id="UP000550714">
    <property type="component" value="Unassembled WGS sequence"/>
</dbReference>
<dbReference type="EMBL" id="JACHWU010000008">
    <property type="protein sequence ID" value="MBB3053284.1"/>
    <property type="molecule type" value="Genomic_DNA"/>
</dbReference>
<organism evidence="1 2">
    <name type="scientific">Prauserella isguenensis</name>
    <dbReference type="NCBI Taxonomy" id="1470180"/>
    <lineage>
        <taxon>Bacteria</taxon>
        <taxon>Bacillati</taxon>
        <taxon>Actinomycetota</taxon>
        <taxon>Actinomycetes</taxon>
        <taxon>Pseudonocardiales</taxon>
        <taxon>Pseudonocardiaceae</taxon>
        <taxon>Prauserella</taxon>
    </lineage>
</organism>
<evidence type="ECO:0000313" key="2">
    <source>
        <dbReference type="Proteomes" id="UP000550714"/>
    </source>
</evidence>